<evidence type="ECO:0000313" key="2">
    <source>
        <dbReference type="EMBL" id="KAK8097086.1"/>
    </source>
</evidence>
<dbReference type="Pfam" id="PF20150">
    <property type="entry name" value="2EXR"/>
    <property type="match status" value="1"/>
</dbReference>
<dbReference type="InterPro" id="IPR045518">
    <property type="entry name" value="2EXR"/>
</dbReference>
<sequence length="272" mass="30972">MGSSQLRARSPQDNCRVTNTKLLTKSALLSLPSEKGIPYRPPVFTPCNKQEYPENSLSEGQRFTLFTKLPAELQLEIWKIAAAAPQIFRLNSGRKYQIPSLIIACQASQEVFLKVRPNKSNLGEKDLVVLDRTFDYSQRINEGADEIYHVAIHYDSSTNTTTHDLEQRLVRLFPRLRTWELYAEWIESLDQQRVRDKGDSTITGTDVVWIPPYKGLKLGVCSGLLFQLNGNPERATTPGVKKRLVGRPIFDVEQSANEMIRWHEVPLLLGHL</sequence>
<feature type="domain" description="2EXR" evidence="1">
    <location>
        <begin position="63"/>
        <end position="114"/>
    </location>
</feature>
<reference evidence="2 3" key="1">
    <citation type="submission" date="2023-01" db="EMBL/GenBank/DDBJ databases">
        <title>Analysis of 21 Apiospora genomes using comparative genomics revels a genus with tremendous synthesis potential of carbohydrate active enzymes and secondary metabolites.</title>
        <authorList>
            <person name="Sorensen T."/>
        </authorList>
    </citation>
    <scope>NUCLEOTIDE SEQUENCE [LARGE SCALE GENOMIC DNA]</scope>
    <source>
        <strain evidence="2 3">CBS 117206</strain>
    </source>
</reference>
<protein>
    <recommendedName>
        <fullName evidence="1">2EXR domain-containing protein</fullName>
    </recommendedName>
</protein>
<proteinExistence type="predicted"/>
<organism evidence="2 3">
    <name type="scientific">Apiospora kogelbergensis</name>
    <dbReference type="NCBI Taxonomy" id="1337665"/>
    <lineage>
        <taxon>Eukaryota</taxon>
        <taxon>Fungi</taxon>
        <taxon>Dikarya</taxon>
        <taxon>Ascomycota</taxon>
        <taxon>Pezizomycotina</taxon>
        <taxon>Sordariomycetes</taxon>
        <taxon>Xylariomycetidae</taxon>
        <taxon>Amphisphaeriales</taxon>
        <taxon>Apiosporaceae</taxon>
        <taxon>Apiospora</taxon>
    </lineage>
</organism>
<name>A0AAW0QCQ0_9PEZI</name>
<evidence type="ECO:0000259" key="1">
    <source>
        <dbReference type="Pfam" id="PF20150"/>
    </source>
</evidence>
<accession>A0AAW0QCQ0</accession>
<evidence type="ECO:0000313" key="3">
    <source>
        <dbReference type="Proteomes" id="UP001392437"/>
    </source>
</evidence>
<dbReference type="EMBL" id="JAQQWP010000010">
    <property type="protein sequence ID" value="KAK8097086.1"/>
    <property type="molecule type" value="Genomic_DNA"/>
</dbReference>
<keyword evidence="3" id="KW-1185">Reference proteome</keyword>
<comment type="caution">
    <text evidence="2">The sequence shown here is derived from an EMBL/GenBank/DDBJ whole genome shotgun (WGS) entry which is preliminary data.</text>
</comment>
<gene>
    <name evidence="2" type="ORF">PG999_013030</name>
</gene>
<dbReference type="AlphaFoldDB" id="A0AAW0QCQ0"/>
<dbReference type="Proteomes" id="UP001392437">
    <property type="component" value="Unassembled WGS sequence"/>
</dbReference>